<protein>
    <submittedName>
        <fullName evidence="1">Uncharacterized protein</fullName>
    </submittedName>
</protein>
<reference evidence="1" key="1">
    <citation type="submission" date="2019-08" db="EMBL/GenBank/DDBJ databases">
        <authorList>
            <person name="Kucharzyk K."/>
            <person name="Murdoch R.W."/>
            <person name="Higgins S."/>
            <person name="Loffler F."/>
        </authorList>
    </citation>
    <scope>NUCLEOTIDE SEQUENCE</scope>
</reference>
<sequence>MLHDAGNEHVLAVGQDVHLQLLAHEVLVDEDRQRPLMLEDHLHVALHVVRRIGDGHVLAAQHVGRTHHQRVTNLFRFFDSLFDSRHGGVGRLF</sequence>
<evidence type="ECO:0000313" key="1">
    <source>
        <dbReference type="EMBL" id="MPN63441.1"/>
    </source>
</evidence>
<accession>A0A645JIL3</accession>
<name>A0A645JIL3_9ZZZZ</name>
<comment type="caution">
    <text evidence="1">The sequence shown here is derived from an EMBL/GenBank/DDBJ whole genome shotgun (WGS) entry which is preliminary data.</text>
</comment>
<dbReference type="AlphaFoldDB" id="A0A645JIL3"/>
<dbReference type="EMBL" id="VSSQ01142883">
    <property type="protein sequence ID" value="MPN63441.1"/>
    <property type="molecule type" value="Genomic_DNA"/>
</dbReference>
<organism evidence="1">
    <name type="scientific">bioreactor metagenome</name>
    <dbReference type="NCBI Taxonomy" id="1076179"/>
    <lineage>
        <taxon>unclassified sequences</taxon>
        <taxon>metagenomes</taxon>
        <taxon>ecological metagenomes</taxon>
    </lineage>
</organism>
<proteinExistence type="predicted"/>
<gene>
    <name evidence="1" type="ORF">SDC9_211200</name>
</gene>